<dbReference type="PANTHER" id="PTHR48105">
    <property type="entry name" value="THIOREDOXIN REDUCTASE 1-RELATED-RELATED"/>
    <property type="match status" value="1"/>
</dbReference>
<evidence type="ECO:0000256" key="1">
    <source>
        <dbReference type="ARBA" id="ARBA00009333"/>
    </source>
</evidence>
<dbReference type="SUPFAM" id="SSF51905">
    <property type="entry name" value="FAD/NAD(P)-binding domain"/>
    <property type="match status" value="1"/>
</dbReference>
<evidence type="ECO:0000256" key="2">
    <source>
        <dbReference type="ARBA" id="ARBA00022630"/>
    </source>
</evidence>
<evidence type="ECO:0000313" key="6">
    <source>
        <dbReference type="Proteomes" id="UP000297245"/>
    </source>
</evidence>
<dbReference type="InterPro" id="IPR036188">
    <property type="entry name" value="FAD/NAD-bd_sf"/>
</dbReference>
<protein>
    <submittedName>
        <fullName evidence="5">Uncharacterized protein</fullName>
    </submittedName>
</protein>
<dbReference type="GO" id="GO:0097237">
    <property type="term" value="P:cellular response to toxic substance"/>
    <property type="evidence" value="ECO:0007669"/>
    <property type="project" value="UniProtKB-ARBA"/>
</dbReference>
<dbReference type="PRINTS" id="PR00469">
    <property type="entry name" value="PNDRDTASEII"/>
</dbReference>
<dbReference type="Proteomes" id="UP000297245">
    <property type="component" value="Unassembled WGS sequence"/>
</dbReference>
<dbReference type="AlphaFoldDB" id="A0A4S8ML20"/>
<comment type="similarity">
    <text evidence="1">Belongs to the class-II pyridine nucleotide-disulfide oxidoreductase family.</text>
</comment>
<evidence type="ECO:0000256" key="3">
    <source>
        <dbReference type="ARBA" id="ARBA00023002"/>
    </source>
</evidence>
<dbReference type="OrthoDB" id="371245at2759"/>
<name>A0A4S8ML20_DENBC</name>
<accession>A0A4S8ML20</accession>
<dbReference type="GO" id="GO:0016491">
    <property type="term" value="F:oxidoreductase activity"/>
    <property type="evidence" value="ECO:0007669"/>
    <property type="project" value="UniProtKB-KW"/>
</dbReference>
<evidence type="ECO:0000313" key="5">
    <source>
        <dbReference type="EMBL" id="THV03412.1"/>
    </source>
</evidence>
<dbReference type="EMBL" id="ML179067">
    <property type="protein sequence ID" value="THV03412.1"/>
    <property type="molecule type" value="Genomic_DNA"/>
</dbReference>
<proteinExistence type="inferred from homology"/>
<feature type="compositionally biased region" description="Basic and acidic residues" evidence="4">
    <location>
        <begin position="249"/>
        <end position="266"/>
    </location>
</feature>
<dbReference type="Gene3D" id="3.50.50.60">
    <property type="entry name" value="FAD/NAD(P)-binding domain"/>
    <property type="match status" value="3"/>
</dbReference>
<keyword evidence="6" id="KW-1185">Reference proteome</keyword>
<keyword evidence="3" id="KW-0560">Oxidoreductase</keyword>
<dbReference type="InterPro" id="IPR050097">
    <property type="entry name" value="Ferredoxin-NADP_redctase_2"/>
</dbReference>
<organism evidence="5 6">
    <name type="scientific">Dendrothele bispora (strain CBS 962.96)</name>
    <dbReference type="NCBI Taxonomy" id="1314807"/>
    <lineage>
        <taxon>Eukaryota</taxon>
        <taxon>Fungi</taxon>
        <taxon>Dikarya</taxon>
        <taxon>Basidiomycota</taxon>
        <taxon>Agaricomycotina</taxon>
        <taxon>Agaricomycetes</taxon>
        <taxon>Agaricomycetidae</taxon>
        <taxon>Agaricales</taxon>
        <taxon>Agaricales incertae sedis</taxon>
        <taxon>Dendrothele</taxon>
    </lineage>
</organism>
<sequence>MGNGFAAGGQRTATVNVENFPGLPTRIRGPELMDKFREQSLHFGTRIITETISKIDLSHPPFRYWREGVRRMRNLKKPPADIGGYDSAINNPFPHSSSALLPLLSFLRRCNKPLRNSNKPHEIRLIRLRPRPSERALHSENNSETAHPKITILWNTIATEISRQRNVQTGSEKDLAVNRLFYALGHKPATAIFHTQFQTNPDGLLWEVFLQLEMYRIRGIDKAITSAGSGCMAVLEVQRLIAESEEEKEMMGEPRESGGRGSDKGKNKMDVGLRIPGIPYAVRMIKYTDVVQKLNGRPFERIEGFNFLERCVDNMPGTAGSMFSGKEEVKKTRVDLLASSLVENIYTKKVWQGFGVFATSFLGKEKKWLLVQQTRDLFRCSI</sequence>
<reference evidence="5 6" key="1">
    <citation type="journal article" date="2019" name="Nat. Ecol. Evol.">
        <title>Megaphylogeny resolves global patterns of mushroom evolution.</title>
        <authorList>
            <person name="Varga T."/>
            <person name="Krizsan K."/>
            <person name="Foldi C."/>
            <person name="Dima B."/>
            <person name="Sanchez-Garcia M."/>
            <person name="Sanchez-Ramirez S."/>
            <person name="Szollosi G.J."/>
            <person name="Szarkandi J.G."/>
            <person name="Papp V."/>
            <person name="Albert L."/>
            <person name="Andreopoulos W."/>
            <person name="Angelini C."/>
            <person name="Antonin V."/>
            <person name="Barry K.W."/>
            <person name="Bougher N.L."/>
            <person name="Buchanan P."/>
            <person name="Buyck B."/>
            <person name="Bense V."/>
            <person name="Catcheside P."/>
            <person name="Chovatia M."/>
            <person name="Cooper J."/>
            <person name="Damon W."/>
            <person name="Desjardin D."/>
            <person name="Finy P."/>
            <person name="Geml J."/>
            <person name="Haridas S."/>
            <person name="Hughes K."/>
            <person name="Justo A."/>
            <person name="Karasinski D."/>
            <person name="Kautmanova I."/>
            <person name="Kiss B."/>
            <person name="Kocsube S."/>
            <person name="Kotiranta H."/>
            <person name="LaButti K.M."/>
            <person name="Lechner B.E."/>
            <person name="Liimatainen K."/>
            <person name="Lipzen A."/>
            <person name="Lukacs Z."/>
            <person name="Mihaltcheva S."/>
            <person name="Morgado L.N."/>
            <person name="Niskanen T."/>
            <person name="Noordeloos M.E."/>
            <person name="Ohm R.A."/>
            <person name="Ortiz-Santana B."/>
            <person name="Ovrebo C."/>
            <person name="Racz N."/>
            <person name="Riley R."/>
            <person name="Savchenko A."/>
            <person name="Shiryaev A."/>
            <person name="Soop K."/>
            <person name="Spirin V."/>
            <person name="Szebenyi C."/>
            <person name="Tomsovsky M."/>
            <person name="Tulloss R.E."/>
            <person name="Uehling J."/>
            <person name="Grigoriev I.V."/>
            <person name="Vagvolgyi C."/>
            <person name="Papp T."/>
            <person name="Martin F.M."/>
            <person name="Miettinen O."/>
            <person name="Hibbett D.S."/>
            <person name="Nagy L.G."/>
        </authorList>
    </citation>
    <scope>NUCLEOTIDE SEQUENCE [LARGE SCALE GENOMIC DNA]</scope>
    <source>
        <strain evidence="5 6">CBS 962.96</strain>
    </source>
</reference>
<keyword evidence="2" id="KW-0285">Flavoprotein</keyword>
<evidence type="ECO:0000256" key="4">
    <source>
        <dbReference type="SAM" id="MobiDB-lite"/>
    </source>
</evidence>
<gene>
    <name evidence="5" type="ORF">K435DRAFT_791765</name>
</gene>
<feature type="region of interest" description="Disordered" evidence="4">
    <location>
        <begin position="245"/>
        <end position="266"/>
    </location>
</feature>